<dbReference type="Gene3D" id="1.10.10.10">
    <property type="entry name" value="Winged helix-like DNA-binding domain superfamily/Winged helix DNA-binding domain"/>
    <property type="match status" value="1"/>
</dbReference>
<dbReference type="PROSITE" id="PS50987">
    <property type="entry name" value="HTH_ARSR_2"/>
    <property type="match status" value="1"/>
</dbReference>
<name>A0ABN0YDB5_9BACL</name>
<dbReference type="SMART" id="SM00418">
    <property type="entry name" value="HTH_ARSR"/>
    <property type="match status" value="1"/>
</dbReference>
<dbReference type="InterPro" id="IPR011991">
    <property type="entry name" value="ArsR-like_HTH"/>
</dbReference>
<keyword evidence="3" id="KW-0804">Transcription</keyword>
<dbReference type="SUPFAM" id="SSF46785">
    <property type="entry name" value="Winged helix' DNA-binding domain"/>
    <property type="match status" value="1"/>
</dbReference>
<organism evidence="5 6">
    <name type="scientific">Paenibacillus motobuensis</name>
    <dbReference type="NCBI Taxonomy" id="295324"/>
    <lineage>
        <taxon>Bacteria</taxon>
        <taxon>Bacillati</taxon>
        <taxon>Bacillota</taxon>
        <taxon>Bacilli</taxon>
        <taxon>Bacillales</taxon>
        <taxon>Paenibacillaceae</taxon>
        <taxon>Paenibacillus</taxon>
    </lineage>
</organism>
<accession>A0ABN0YDB5</accession>
<dbReference type="InterPro" id="IPR036388">
    <property type="entry name" value="WH-like_DNA-bd_sf"/>
</dbReference>
<keyword evidence="6" id="KW-1185">Reference proteome</keyword>
<sequence>MIPTDIMAEQLKLLGDKTRLNIINILFHQEACVCHLVEILKMTQPNISQHMRKLKDGGLVQEQRRGQWIFYSLDMNDKPYIREILMHLPELSEESRSVLNEIPCKPKEDCI</sequence>
<dbReference type="InterPro" id="IPR001845">
    <property type="entry name" value="HTH_ArsR_DNA-bd_dom"/>
</dbReference>
<dbReference type="Pfam" id="PF01022">
    <property type="entry name" value="HTH_5"/>
    <property type="match status" value="1"/>
</dbReference>
<evidence type="ECO:0000256" key="2">
    <source>
        <dbReference type="ARBA" id="ARBA00023125"/>
    </source>
</evidence>
<evidence type="ECO:0000256" key="3">
    <source>
        <dbReference type="ARBA" id="ARBA00023163"/>
    </source>
</evidence>
<evidence type="ECO:0000313" key="6">
    <source>
        <dbReference type="Proteomes" id="UP001500340"/>
    </source>
</evidence>
<dbReference type="EMBL" id="BAAACX010000009">
    <property type="protein sequence ID" value="GAA0389962.1"/>
    <property type="molecule type" value="Genomic_DNA"/>
</dbReference>
<comment type="caution">
    <text evidence="5">The sequence shown here is derived from an EMBL/GenBank/DDBJ whole genome shotgun (WGS) entry which is preliminary data.</text>
</comment>
<dbReference type="NCBIfam" id="NF033788">
    <property type="entry name" value="HTH_metalloreg"/>
    <property type="match status" value="1"/>
</dbReference>
<reference evidence="5 6" key="1">
    <citation type="journal article" date="2019" name="Int. J. Syst. Evol. Microbiol.">
        <title>The Global Catalogue of Microorganisms (GCM) 10K type strain sequencing project: providing services to taxonomists for standard genome sequencing and annotation.</title>
        <authorList>
            <consortium name="The Broad Institute Genomics Platform"/>
            <consortium name="The Broad Institute Genome Sequencing Center for Infectious Disease"/>
            <person name="Wu L."/>
            <person name="Ma J."/>
        </authorList>
    </citation>
    <scope>NUCLEOTIDE SEQUENCE [LARGE SCALE GENOMIC DNA]</scope>
    <source>
        <strain evidence="5 6">JCM 12774</strain>
    </source>
</reference>
<evidence type="ECO:0000256" key="1">
    <source>
        <dbReference type="ARBA" id="ARBA00023015"/>
    </source>
</evidence>
<keyword evidence="1" id="KW-0805">Transcription regulation</keyword>
<dbReference type="InterPro" id="IPR051081">
    <property type="entry name" value="HTH_MetalResp_TranReg"/>
</dbReference>
<keyword evidence="2" id="KW-0238">DNA-binding</keyword>
<dbReference type="PANTHER" id="PTHR33154">
    <property type="entry name" value="TRANSCRIPTIONAL REGULATOR, ARSR FAMILY"/>
    <property type="match status" value="1"/>
</dbReference>
<dbReference type="Proteomes" id="UP001500340">
    <property type="component" value="Unassembled WGS sequence"/>
</dbReference>
<gene>
    <name evidence="5" type="ORF">GCM10008933_21050</name>
</gene>
<evidence type="ECO:0000313" key="5">
    <source>
        <dbReference type="EMBL" id="GAA0389962.1"/>
    </source>
</evidence>
<feature type="domain" description="HTH arsR-type" evidence="4">
    <location>
        <begin position="1"/>
        <end position="96"/>
    </location>
</feature>
<evidence type="ECO:0000259" key="4">
    <source>
        <dbReference type="PROSITE" id="PS50987"/>
    </source>
</evidence>
<dbReference type="PRINTS" id="PR00778">
    <property type="entry name" value="HTHARSR"/>
</dbReference>
<dbReference type="RefSeq" id="WP_343860759.1">
    <property type="nucleotide sequence ID" value="NZ_BAAACX010000009.1"/>
</dbReference>
<protein>
    <submittedName>
        <fullName evidence="5">Metalloregulator ArsR/SmtB family transcription factor</fullName>
    </submittedName>
</protein>
<dbReference type="CDD" id="cd00090">
    <property type="entry name" value="HTH_ARSR"/>
    <property type="match status" value="1"/>
</dbReference>
<proteinExistence type="predicted"/>
<dbReference type="PANTHER" id="PTHR33154:SF18">
    <property type="entry name" value="ARSENICAL RESISTANCE OPERON REPRESSOR"/>
    <property type="match status" value="1"/>
</dbReference>
<dbReference type="InterPro" id="IPR036390">
    <property type="entry name" value="WH_DNA-bd_sf"/>
</dbReference>